<dbReference type="PANTHER" id="PTHR13847:SF129">
    <property type="entry name" value="FAD DEPENDENT OXIDOREDUCTASE"/>
    <property type="match status" value="1"/>
</dbReference>
<dbReference type="GO" id="GO:0005737">
    <property type="term" value="C:cytoplasm"/>
    <property type="evidence" value="ECO:0007669"/>
    <property type="project" value="TreeGrafter"/>
</dbReference>
<dbReference type="RefSeq" id="XP_013431519.1">
    <property type="nucleotide sequence ID" value="XM_013576065.1"/>
</dbReference>
<dbReference type="AlphaFoldDB" id="A0A074X2N6"/>
<evidence type="ECO:0000259" key="1">
    <source>
        <dbReference type="Pfam" id="PF01266"/>
    </source>
</evidence>
<dbReference type="PANTHER" id="PTHR13847">
    <property type="entry name" value="SARCOSINE DEHYDROGENASE-RELATED"/>
    <property type="match status" value="1"/>
</dbReference>
<sequence length="456" mass="49421">MSKPATLPSEDSSSSFWHTEPKLLGHRSTESLPQRVDVVVIGSGISGASVVHHIFNDFDNGEDANNPDVLVLEAREVCWGATGRNGGHCLPILHEHPHDPSISSFEHANFLALSHLISTQNISCEWNAQQGIRGLYSDEEVTLAKAAVDALHHTNPVMGKLCRVISDPDELLKAGLSVPKAKGAVISDVAARLWPYKLVTAIWERLLQDERLNLQTHTPVLSISPSDHGTWTLQTSRGAIDAGKVILATNAYTSYLVPSMADLIVPCRGQMSALLPGSAFSGSSRTQRSYGFVGPHKDDYLIQRPDEKGAHLMFGGGRSFGPSLGISDDAEVDENVARYLRTALPRLLFSANAEQKGEAELQATHQWTGIMGFSRDNLPWVGEIPGSSGIFVLAGYTGHGMPNAWLCGKSVAAMVLASDVDAAVEKCVEQGLPRAYLMTEERMKKSRELDTVEVQD</sequence>
<name>A0A074X2N6_9PEZI</name>
<dbReference type="EMBL" id="KL584702">
    <property type="protein sequence ID" value="KEQ78034.1"/>
    <property type="molecule type" value="Genomic_DNA"/>
</dbReference>
<protein>
    <submittedName>
        <fullName evidence="2">FAD dependent oxidoreductase</fullName>
    </submittedName>
</protein>
<dbReference type="Gene3D" id="3.30.9.10">
    <property type="entry name" value="D-Amino Acid Oxidase, subunit A, domain 2"/>
    <property type="match status" value="1"/>
</dbReference>
<dbReference type="GeneID" id="25408042"/>
<dbReference type="InterPro" id="IPR036188">
    <property type="entry name" value="FAD/NAD-bd_sf"/>
</dbReference>
<feature type="domain" description="FAD dependent oxidoreductase" evidence="1">
    <location>
        <begin position="37"/>
        <end position="414"/>
    </location>
</feature>
<evidence type="ECO:0000313" key="3">
    <source>
        <dbReference type="Proteomes" id="UP000027730"/>
    </source>
</evidence>
<keyword evidence="3" id="KW-1185">Reference proteome</keyword>
<dbReference type="InterPro" id="IPR006076">
    <property type="entry name" value="FAD-dep_OxRdtase"/>
</dbReference>
<evidence type="ECO:0000313" key="2">
    <source>
        <dbReference type="EMBL" id="KEQ78034.1"/>
    </source>
</evidence>
<dbReference type="Gene3D" id="3.50.50.60">
    <property type="entry name" value="FAD/NAD(P)-binding domain"/>
    <property type="match status" value="1"/>
</dbReference>
<dbReference type="HOGENOM" id="CLU_022730_3_0_1"/>
<accession>A0A074X2N6</accession>
<dbReference type="Pfam" id="PF01266">
    <property type="entry name" value="DAO"/>
    <property type="match status" value="1"/>
</dbReference>
<gene>
    <name evidence="2" type="ORF">M436DRAFT_20060</name>
</gene>
<organism evidence="2 3">
    <name type="scientific">Aureobasidium namibiae CBS 147.97</name>
    <dbReference type="NCBI Taxonomy" id="1043004"/>
    <lineage>
        <taxon>Eukaryota</taxon>
        <taxon>Fungi</taxon>
        <taxon>Dikarya</taxon>
        <taxon>Ascomycota</taxon>
        <taxon>Pezizomycotina</taxon>
        <taxon>Dothideomycetes</taxon>
        <taxon>Dothideomycetidae</taxon>
        <taxon>Dothideales</taxon>
        <taxon>Saccotheciaceae</taxon>
        <taxon>Aureobasidium</taxon>
    </lineage>
</organism>
<dbReference type="STRING" id="1043004.A0A074X2N6"/>
<dbReference type="SUPFAM" id="SSF51905">
    <property type="entry name" value="FAD/NAD(P)-binding domain"/>
    <property type="match status" value="1"/>
</dbReference>
<reference evidence="2 3" key="1">
    <citation type="journal article" date="2014" name="BMC Genomics">
        <title>Genome sequencing of four Aureobasidium pullulans varieties: biotechnological potential, stress tolerance, and description of new species.</title>
        <authorList>
            <person name="Gostin Ar C."/>
            <person name="Ohm R.A."/>
            <person name="Kogej T."/>
            <person name="Sonjak S."/>
            <person name="Turk M."/>
            <person name="Zajc J."/>
            <person name="Zalar P."/>
            <person name="Grube M."/>
            <person name="Sun H."/>
            <person name="Han J."/>
            <person name="Sharma A."/>
            <person name="Chiniquy J."/>
            <person name="Ngan C.Y."/>
            <person name="Lipzen A."/>
            <person name="Barry K."/>
            <person name="Grigoriev I.V."/>
            <person name="Gunde-Cimerman N."/>
        </authorList>
    </citation>
    <scope>NUCLEOTIDE SEQUENCE [LARGE SCALE GENOMIC DNA]</scope>
    <source>
        <strain evidence="2 3">CBS 147.97</strain>
    </source>
</reference>
<dbReference type="OrthoDB" id="429143at2759"/>
<proteinExistence type="predicted"/>
<feature type="non-terminal residue" evidence="2">
    <location>
        <position position="456"/>
    </location>
</feature>
<dbReference type="Proteomes" id="UP000027730">
    <property type="component" value="Unassembled WGS sequence"/>
</dbReference>